<evidence type="ECO:0000313" key="2">
    <source>
        <dbReference type="Proteomes" id="UP001269400"/>
    </source>
</evidence>
<sequence length="71" mass="8268">MIYKPERLICNFDHGVYAVDVWQADGTWQATATQVDAASSFASFYYEEDKDREYVINKAIMDVKEHNDENN</sequence>
<accession>A0AAX6NHL9</accession>
<evidence type="ECO:0008006" key="3">
    <source>
        <dbReference type="Google" id="ProtNLM"/>
    </source>
</evidence>
<gene>
    <name evidence="1" type="ORF">O0Q50_28590</name>
</gene>
<comment type="caution">
    <text evidence="1">The sequence shown here is derived from an EMBL/GenBank/DDBJ whole genome shotgun (WGS) entry which is preliminary data.</text>
</comment>
<evidence type="ECO:0000313" key="1">
    <source>
        <dbReference type="EMBL" id="MDU9695160.1"/>
    </source>
</evidence>
<dbReference type="AlphaFoldDB" id="A0AAX6NHL9"/>
<reference evidence="1" key="2">
    <citation type="submission" date="2022-12" db="EMBL/GenBank/DDBJ databases">
        <authorList>
            <person name="Dechsakulwatana C."/>
            <person name="Rungsihiranrut A."/>
            <person name="Muangchinda C."/>
            <person name="Ningthoujam R."/>
            <person name="Klankeo P."/>
            <person name="Pinyakong O."/>
        </authorList>
    </citation>
    <scope>NUCLEOTIDE SEQUENCE</scope>
    <source>
        <strain evidence="1">TL01-2</strain>
    </source>
</reference>
<dbReference type="EMBL" id="JAPTGD010000005">
    <property type="protein sequence ID" value="MDU9695160.1"/>
    <property type="molecule type" value="Genomic_DNA"/>
</dbReference>
<dbReference type="Proteomes" id="UP001269400">
    <property type="component" value="Unassembled WGS sequence"/>
</dbReference>
<reference evidence="1" key="1">
    <citation type="journal article" date="2022" name="J Environ Chem Eng">
        <title>Biodegradation of petroleum oil using a constructed nonpathogenic and heavy metal-tolerant bacterial consortium isolated from marine sponges.</title>
        <authorList>
            <person name="Dechsakulwatana C."/>
            <person name="Rungsihiranrut A."/>
            <person name="Muangchinda C."/>
            <person name="Ningthoujam R."/>
            <person name="Klankeo P."/>
            <person name="Pinyakong O."/>
        </authorList>
    </citation>
    <scope>NUCLEOTIDE SEQUENCE</scope>
    <source>
        <strain evidence="1">TL01-2</strain>
    </source>
</reference>
<proteinExistence type="predicted"/>
<dbReference type="RefSeq" id="WP_316911617.1">
    <property type="nucleotide sequence ID" value="NZ_JAPTGD010000005.1"/>
</dbReference>
<protein>
    <recommendedName>
        <fullName evidence="3">Phage protein</fullName>
    </recommendedName>
</protein>
<name>A0AAX6NHL9_PRIAR</name>
<organism evidence="1 2">
    <name type="scientific">Priestia aryabhattai</name>
    <name type="common">Bacillus aryabhattai</name>
    <dbReference type="NCBI Taxonomy" id="412384"/>
    <lineage>
        <taxon>Bacteria</taxon>
        <taxon>Bacillati</taxon>
        <taxon>Bacillota</taxon>
        <taxon>Bacilli</taxon>
        <taxon>Bacillales</taxon>
        <taxon>Bacillaceae</taxon>
        <taxon>Priestia</taxon>
    </lineage>
</organism>